<evidence type="ECO:0000256" key="2">
    <source>
        <dbReference type="ARBA" id="ARBA00022490"/>
    </source>
</evidence>
<sequence length="158" mass="17345">MKIIGIDPGTTIIGYGIIETTPKGFACLDYGVFRTPSNTANQDKIVSIYNFFEALIKKHQPDKAGIEKLFFFKNAKTITQVSEIKGVITLALARQGLEVDEFTPLQVKQAVSNYGRADKKQIQKIISLILGLKEIPRPDDAADALAIAICCANTAKWT</sequence>
<dbReference type="InterPro" id="IPR012337">
    <property type="entry name" value="RNaseH-like_sf"/>
</dbReference>
<dbReference type="NCBIfam" id="NF000711">
    <property type="entry name" value="PRK00039.2-1"/>
    <property type="match status" value="1"/>
</dbReference>
<reference evidence="15 16" key="1">
    <citation type="journal article" date="2016" name="Nat. Commun.">
        <title>Thousands of microbial genomes shed light on interconnected biogeochemical processes in an aquifer system.</title>
        <authorList>
            <person name="Anantharaman K."/>
            <person name="Brown C.T."/>
            <person name="Hug L.A."/>
            <person name="Sharon I."/>
            <person name="Castelle C.J."/>
            <person name="Probst A.J."/>
            <person name="Thomas B.C."/>
            <person name="Singh A."/>
            <person name="Wilkins M.J."/>
            <person name="Karaoz U."/>
            <person name="Brodie E.L."/>
            <person name="Williams K.H."/>
            <person name="Hubbard S.S."/>
            <person name="Banfield J.F."/>
        </authorList>
    </citation>
    <scope>NUCLEOTIDE SEQUENCE [LARGE SCALE GENOMIC DNA]</scope>
</reference>
<feature type="binding site" evidence="13">
    <location>
        <position position="140"/>
    </location>
    <ligand>
        <name>Mg(2+)</name>
        <dbReference type="ChEBI" id="CHEBI:18420"/>
        <label>1</label>
    </ligand>
</feature>
<comment type="subcellular location">
    <subcellularLocation>
        <location evidence="13">Cytoplasm</location>
    </subcellularLocation>
</comment>
<evidence type="ECO:0000256" key="9">
    <source>
        <dbReference type="ARBA" id="ARBA00023125"/>
    </source>
</evidence>
<evidence type="ECO:0000313" key="15">
    <source>
        <dbReference type="EMBL" id="OGN13058.1"/>
    </source>
</evidence>
<comment type="function">
    <text evidence="13">The RuvA-RuvB-RuvC complex processes Holliday junction (HJ) DNA during genetic recombination and DNA repair. Endonuclease that resolves HJ intermediates. Cleaves cruciform DNA by making single-stranded nicks across the HJ at symmetrical positions within the homologous arms, yielding a 5'-phosphate and a 3'-hydroxyl group; requires a central core of homology in the junction. The consensus cleavage sequence is 5'-(A/T)TT(C/G)-3'. Cleavage occurs on the 3'-side of the TT dinucleotide at the point of strand exchange. HJ branch migration catalyzed by RuvA-RuvB allows RuvC to scan DNA until it finds its consensus sequence, where it cleaves and resolves the cruciform DNA.</text>
</comment>
<evidence type="ECO:0000256" key="4">
    <source>
        <dbReference type="ARBA" id="ARBA00022723"/>
    </source>
</evidence>
<protein>
    <recommendedName>
        <fullName evidence="13 14">Crossover junction endodeoxyribonuclease RuvC</fullName>
        <ecNumber evidence="13 14">3.1.21.10</ecNumber>
    </recommendedName>
    <alternativeName>
        <fullName evidence="13">Holliday junction nuclease RuvC</fullName>
    </alternativeName>
    <alternativeName>
        <fullName evidence="13">Holliday junction resolvase RuvC</fullName>
    </alternativeName>
</protein>
<dbReference type="CDD" id="cd16962">
    <property type="entry name" value="RuvC"/>
    <property type="match status" value="1"/>
</dbReference>
<feature type="active site" evidence="13">
    <location>
        <position position="7"/>
    </location>
</feature>
<comment type="cofactor">
    <cofactor evidence="13">
        <name>Mg(2+)</name>
        <dbReference type="ChEBI" id="CHEBI:18420"/>
    </cofactor>
    <text evidence="13">Binds 2 Mg(2+) ion per subunit.</text>
</comment>
<evidence type="ECO:0000256" key="6">
    <source>
        <dbReference type="ARBA" id="ARBA00022763"/>
    </source>
</evidence>
<name>A0A1F8FKJ5_9BACT</name>
<keyword evidence="4 13" id="KW-0479">Metal-binding</keyword>
<dbReference type="PANTHER" id="PTHR30194">
    <property type="entry name" value="CROSSOVER JUNCTION ENDODEOXYRIBONUCLEASE RUVC"/>
    <property type="match status" value="1"/>
</dbReference>
<evidence type="ECO:0000313" key="16">
    <source>
        <dbReference type="Proteomes" id="UP000178197"/>
    </source>
</evidence>
<gene>
    <name evidence="13" type="primary">ruvC</name>
    <name evidence="15" type="ORF">A3C71_00385</name>
</gene>
<dbReference type="Pfam" id="PF02075">
    <property type="entry name" value="RuvC"/>
    <property type="match status" value="1"/>
</dbReference>
<keyword evidence="3 13" id="KW-0540">Nuclease</keyword>
<proteinExistence type="inferred from homology"/>
<keyword evidence="9 13" id="KW-0238">DNA-binding</keyword>
<dbReference type="InterPro" id="IPR036397">
    <property type="entry name" value="RNaseH_sf"/>
</dbReference>
<evidence type="ECO:0000256" key="3">
    <source>
        <dbReference type="ARBA" id="ARBA00022722"/>
    </source>
</evidence>
<dbReference type="GO" id="GO:0005737">
    <property type="term" value="C:cytoplasm"/>
    <property type="evidence" value="ECO:0007669"/>
    <property type="project" value="UniProtKB-SubCell"/>
</dbReference>
<comment type="similarity">
    <text evidence="1 13">Belongs to the RuvC family.</text>
</comment>
<feature type="binding site" evidence="13">
    <location>
        <position position="67"/>
    </location>
    <ligand>
        <name>Mg(2+)</name>
        <dbReference type="ChEBI" id="CHEBI:18420"/>
        <label>2</label>
    </ligand>
</feature>
<dbReference type="SUPFAM" id="SSF53098">
    <property type="entry name" value="Ribonuclease H-like"/>
    <property type="match status" value="1"/>
</dbReference>
<feature type="binding site" evidence="13">
    <location>
        <position position="7"/>
    </location>
    <ligand>
        <name>Mg(2+)</name>
        <dbReference type="ChEBI" id="CHEBI:18420"/>
        <label>1</label>
    </ligand>
</feature>
<keyword evidence="10 13" id="KW-0233">DNA recombination</keyword>
<dbReference type="EC" id="3.1.21.10" evidence="13 14"/>
<dbReference type="NCBIfam" id="TIGR00228">
    <property type="entry name" value="ruvC"/>
    <property type="match status" value="1"/>
</dbReference>
<dbReference type="InterPro" id="IPR002176">
    <property type="entry name" value="X-over_junc_endoDNase_RuvC"/>
</dbReference>
<evidence type="ECO:0000256" key="7">
    <source>
        <dbReference type="ARBA" id="ARBA00022801"/>
    </source>
</evidence>
<dbReference type="GO" id="GO:0003677">
    <property type="term" value="F:DNA binding"/>
    <property type="evidence" value="ECO:0007669"/>
    <property type="project" value="UniProtKB-KW"/>
</dbReference>
<keyword evidence="5 13" id="KW-0255">Endonuclease</keyword>
<evidence type="ECO:0000256" key="11">
    <source>
        <dbReference type="ARBA" id="ARBA00023204"/>
    </source>
</evidence>
<evidence type="ECO:0000256" key="10">
    <source>
        <dbReference type="ARBA" id="ARBA00023172"/>
    </source>
</evidence>
<dbReference type="PRINTS" id="PR00696">
    <property type="entry name" value="RSOLVASERUVC"/>
</dbReference>
<feature type="active site" evidence="13">
    <location>
        <position position="140"/>
    </location>
</feature>
<feature type="active site" evidence="13">
    <location>
        <position position="67"/>
    </location>
</feature>
<dbReference type="Proteomes" id="UP000178197">
    <property type="component" value="Unassembled WGS sequence"/>
</dbReference>
<comment type="caution">
    <text evidence="15">The sequence shown here is derived from an EMBL/GenBank/DDBJ whole genome shotgun (WGS) entry which is preliminary data.</text>
</comment>
<comment type="subunit">
    <text evidence="13">Homodimer which binds Holliday junction (HJ) DNA. The HJ becomes 2-fold symmetrical on binding to RuvC with unstacked arms; it has a different conformation from HJ DNA in complex with RuvA. In the full resolvosome a probable DNA-RuvA(4)-RuvB(12)-RuvC(2) complex forms which resolves the HJ.</text>
</comment>
<evidence type="ECO:0000256" key="5">
    <source>
        <dbReference type="ARBA" id="ARBA00022759"/>
    </source>
</evidence>
<keyword evidence="8 13" id="KW-0460">Magnesium</keyword>
<dbReference type="GO" id="GO:0006281">
    <property type="term" value="P:DNA repair"/>
    <property type="evidence" value="ECO:0007669"/>
    <property type="project" value="UniProtKB-UniRule"/>
</dbReference>
<evidence type="ECO:0000256" key="1">
    <source>
        <dbReference type="ARBA" id="ARBA00009518"/>
    </source>
</evidence>
<dbReference type="GO" id="GO:0048476">
    <property type="term" value="C:Holliday junction resolvase complex"/>
    <property type="evidence" value="ECO:0007669"/>
    <property type="project" value="UniProtKB-UniRule"/>
</dbReference>
<keyword evidence="7 13" id="KW-0378">Hydrolase</keyword>
<dbReference type="AlphaFoldDB" id="A0A1F8FKJ5"/>
<dbReference type="GO" id="GO:0008821">
    <property type="term" value="F:crossover junction DNA endonuclease activity"/>
    <property type="evidence" value="ECO:0007669"/>
    <property type="project" value="UniProtKB-UniRule"/>
</dbReference>
<dbReference type="Gene3D" id="3.30.420.10">
    <property type="entry name" value="Ribonuclease H-like superfamily/Ribonuclease H"/>
    <property type="match status" value="1"/>
</dbReference>
<comment type="catalytic activity">
    <reaction evidence="12 13">
        <text>Endonucleolytic cleavage at a junction such as a reciprocal single-stranded crossover between two homologous DNA duplexes (Holliday junction).</text>
        <dbReference type="EC" id="3.1.21.10"/>
    </reaction>
</comment>
<organism evidence="15 16">
    <name type="scientific">Candidatus Yanofskybacteria bacterium RIFCSPHIGHO2_02_FULL_43_15c</name>
    <dbReference type="NCBI Taxonomy" id="1802679"/>
    <lineage>
        <taxon>Bacteria</taxon>
        <taxon>Candidatus Yanofskyibacteriota</taxon>
    </lineage>
</organism>
<keyword evidence="11 13" id="KW-0234">DNA repair</keyword>
<keyword evidence="6 13" id="KW-0227">DNA damage</keyword>
<evidence type="ECO:0000256" key="12">
    <source>
        <dbReference type="ARBA" id="ARBA00029354"/>
    </source>
</evidence>
<keyword evidence="2 13" id="KW-0963">Cytoplasm</keyword>
<accession>A0A1F8FKJ5</accession>
<dbReference type="EMBL" id="MGJT01000010">
    <property type="protein sequence ID" value="OGN13058.1"/>
    <property type="molecule type" value="Genomic_DNA"/>
</dbReference>
<dbReference type="GO" id="GO:0000287">
    <property type="term" value="F:magnesium ion binding"/>
    <property type="evidence" value="ECO:0007669"/>
    <property type="project" value="UniProtKB-UniRule"/>
</dbReference>
<evidence type="ECO:0000256" key="13">
    <source>
        <dbReference type="HAMAP-Rule" id="MF_00034"/>
    </source>
</evidence>
<dbReference type="GO" id="GO:0006310">
    <property type="term" value="P:DNA recombination"/>
    <property type="evidence" value="ECO:0007669"/>
    <property type="project" value="UniProtKB-UniRule"/>
</dbReference>
<dbReference type="HAMAP" id="MF_00034">
    <property type="entry name" value="RuvC"/>
    <property type="match status" value="1"/>
</dbReference>
<dbReference type="FunFam" id="3.30.420.10:FF:000002">
    <property type="entry name" value="Crossover junction endodeoxyribonuclease RuvC"/>
    <property type="match status" value="1"/>
</dbReference>
<dbReference type="PANTHER" id="PTHR30194:SF3">
    <property type="entry name" value="CROSSOVER JUNCTION ENDODEOXYRIBONUCLEASE RUVC"/>
    <property type="match status" value="1"/>
</dbReference>
<evidence type="ECO:0000256" key="14">
    <source>
        <dbReference type="NCBIfam" id="TIGR00228"/>
    </source>
</evidence>
<evidence type="ECO:0000256" key="8">
    <source>
        <dbReference type="ARBA" id="ARBA00022842"/>
    </source>
</evidence>